<proteinExistence type="predicted"/>
<keyword evidence="10" id="KW-1185">Reference proteome</keyword>
<evidence type="ECO:0000256" key="2">
    <source>
        <dbReference type="ARBA" id="ARBA00004906"/>
    </source>
</evidence>
<feature type="region of interest" description="Disordered" evidence="7">
    <location>
        <begin position="26"/>
        <end position="62"/>
    </location>
</feature>
<dbReference type="PROSITE" id="PS50181">
    <property type="entry name" value="FBOX"/>
    <property type="match status" value="1"/>
</dbReference>
<feature type="domain" description="F-box" evidence="8">
    <location>
        <begin position="185"/>
        <end position="231"/>
    </location>
</feature>
<feature type="compositionally biased region" description="Polar residues" evidence="7">
    <location>
        <begin position="46"/>
        <end position="56"/>
    </location>
</feature>
<name>A0A9P5MVQ9_9AGAM</name>
<dbReference type="InterPro" id="IPR036181">
    <property type="entry name" value="MIT_dom_sf"/>
</dbReference>
<dbReference type="InterPro" id="IPR045464">
    <property type="entry name" value="Hrt3/FBXO9_C"/>
</dbReference>
<dbReference type="PANTHER" id="PTHR12874:SF9">
    <property type="entry name" value="F-BOX ONLY PROTEIN 48"/>
    <property type="match status" value="1"/>
</dbReference>
<evidence type="ECO:0000256" key="3">
    <source>
        <dbReference type="ARBA" id="ARBA00019775"/>
    </source>
</evidence>
<dbReference type="GO" id="GO:0031146">
    <property type="term" value="P:SCF-dependent proteasomal ubiquitin-dependent protein catabolic process"/>
    <property type="evidence" value="ECO:0007669"/>
    <property type="project" value="TreeGrafter"/>
</dbReference>
<evidence type="ECO:0000256" key="4">
    <source>
        <dbReference type="ARBA" id="ARBA00022490"/>
    </source>
</evidence>
<dbReference type="AlphaFoldDB" id="A0A9P5MVQ9"/>
<keyword evidence="6" id="KW-0802">TPR repeat</keyword>
<evidence type="ECO:0000256" key="5">
    <source>
        <dbReference type="ARBA" id="ARBA00022786"/>
    </source>
</evidence>
<keyword evidence="5" id="KW-0833">Ubl conjugation pathway</keyword>
<comment type="pathway">
    <text evidence="2">Protein modification; protein ubiquitination.</text>
</comment>
<reference evidence="9" key="1">
    <citation type="submission" date="2019-10" db="EMBL/GenBank/DDBJ databases">
        <authorList>
            <consortium name="DOE Joint Genome Institute"/>
            <person name="Kuo A."/>
            <person name="Miyauchi S."/>
            <person name="Kiss E."/>
            <person name="Drula E."/>
            <person name="Kohler A."/>
            <person name="Sanchez-Garcia M."/>
            <person name="Andreopoulos B."/>
            <person name="Barry K.W."/>
            <person name="Bonito G."/>
            <person name="Buee M."/>
            <person name="Carver A."/>
            <person name="Chen C."/>
            <person name="Cichocki N."/>
            <person name="Clum A."/>
            <person name="Culley D."/>
            <person name="Crous P.W."/>
            <person name="Fauchery L."/>
            <person name="Girlanda M."/>
            <person name="Hayes R."/>
            <person name="Keri Z."/>
            <person name="LaButti K."/>
            <person name="Lipzen A."/>
            <person name="Lombard V."/>
            <person name="Magnuson J."/>
            <person name="Maillard F."/>
            <person name="Morin E."/>
            <person name="Murat C."/>
            <person name="Nolan M."/>
            <person name="Ohm R."/>
            <person name="Pangilinan J."/>
            <person name="Pereira M."/>
            <person name="Perotto S."/>
            <person name="Peter M."/>
            <person name="Riley R."/>
            <person name="Sitrit Y."/>
            <person name="Stielow B."/>
            <person name="Szollosi G."/>
            <person name="Zifcakova L."/>
            <person name="Stursova M."/>
            <person name="Spatafora J.W."/>
            <person name="Tedersoo L."/>
            <person name="Vaario L.-M."/>
            <person name="Yamada A."/>
            <person name="Yan M."/>
            <person name="Wang P."/>
            <person name="Xu J."/>
            <person name="Bruns T."/>
            <person name="Baldrian P."/>
            <person name="Vilgalys R."/>
            <person name="Henrissat B."/>
            <person name="Grigoriev I.V."/>
            <person name="Hibbett D."/>
            <person name="Nagy L.G."/>
            <person name="Martin F.M."/>
        </authorList>
    </citation>
    <scope>NUCLEOTIDE SEQUENCE</scope>
    <source>
        <strain evidence="9">Prilba</strain>
    </source>
</reference>
<dbReference type="OrthoDB" id="2117972at2759"/>
<dbReference type="Gene3D" id="1.20.1280.50">
    <property type="match status" value="1"/>
</dbReference>
<dbReference type="GO" id="GO:0019005">
    <property type="term" value="C:SCF ubiquitin ligase complex"/>
    <property type="evidence" value="ECO:0007669"/>
    <property type="project" value="TreeGrafter"/>
</dbReference>
<dbReference type="InterPro" id="IPR001810">
    <property type="entry name" value="F-box_dom"/>
</dbReference>
<evidence type="ECO:0000256" key="7">
    <source>
        <dbReference type="SAM" id="MobiDB-lite"/>
    </source>
</evidence>
<evidence type="ECO:0000256" key="6">
    <source>
        <dbReference type="ARBA" id="ARBA00022803"/>
    </source>
</evidence>
<reference evidence="9" key="2">
    <citation type="journal article" date="2020" name="Nat. Commun.">
        <title>Large-scale genome sequencing of mycorrhizal fungi provides insights into the early evolution of symbiotic traits.</title>
        <authorList>
            <person name="Miyauchi S."/>
            <person name="Kiss E."/>
            <person name="Kuo A."/>
            <person name="Drula E."/>
            <person name="Kohler A."/>
            <person name="Sanchez-Garcia M."/>
            <person name="Morin E."/>
            <person name="Andreopoulos B."/>
            <person name="Barry K.W."/>
            <person name="Bonito G."/>
            <person name="Buee M."/>
            <person name="Carver A."/>
            <person name="Chen C."/>
            <person name="Cichocki N."/>
            <person name="Clum A."/>
            <person name="Culley D."/>
            <person name="Crous P.W."/>
            <person name="Fauchery L."/>
            <person name="Girlanda M."/>
            <person name="Hayes R.D."/>
            <person name="Keri Z."/>
            <person name="LaButti K."/>
            <person name="Lipzen A."/>
            <person name="Lombard V."/>
            <person name="Magnuson J."/>
            <person name="Maillard F."/>
            <person name="Murat C."/>
            <person name="Nolan M."/>
            <person name="Ohm R.A."/>
            <person name="Pangilinan J."/>
            <person name="Pereira M.F."/>
            <person name="Perotto S."/>
            <person name="Peter M."/>
            <person name="Pfister S."/>
            <person name="Riley R."/>
            <person name="Sitrit Y."/>
            <person name="Stielow J.B."/>
            <person name="Szollosi G."/>
            <person name="Zifcakova L."/>
            <person name="Stursova M."/>
            <person name="Spatafora J.W."/>
            <person name="Tedersoo L."/>
            <person name="Vaario L.M."/>
            <person name="Yamada A."/>
            <person name="Yan M."/>
            <person name="Wang P."/>
            <person name="Xu J."/>
            <person name="Bruns T."/>
            <person name="Baldrian P."/>
            <person name="Vilgalys R."/>
            <person name="Dunand C."/>
            <person name="Henrissat B."/>
            <person name="Grigoriev I.V."/>
            <person name="Hibbett D."/>
            <person name="Nagy L.G."/>
            <person name="Martin F.M."/>
        </authorList>
    </citation>
    <scope>NUCLEOTIDE SEQUENCE</scope>
    <source>
        <strain evidence="9">Prilba</strain>
    </source>
</reference>
<dbReference type="Pfam" id="PF19270">
    <property type="entry name" value="FBO_C"/>
    <property type="match status" value="1"/>
</dbReference>
<gene>
    <name evidence="9" type="ORF">DFH94DRAFT_631706</name>
</gene>
<dbReference type="PANTHER" id="PTHR12874">
    <property type="entry name" value="F-BOX ONLY PROTEIN 48-RELATED"/>
    <property type="match status" value="1"/>
</dbReference>
<accession>A0A9P5MVQ9</accession>
<dbReference type="InterPro" id="IPR036047">
    <property type="entry name" value="F-box-like_dom_sf"/>
</dbReference>
<protein>
    <recommendedName>
        <fullName evidence="3">F-box only protein 9</fullName>
    </recommendedName>
</protein>
<evidence type="ECO:0000259" key="8">
    <source>
        <dbReference type="PROSITE" id="PS50181"/>
    </source>
</evidence>
<sequence length="423" mass="48606">MVAVEEEETDELRRFRESWKRELQEKKKLQQSLQDSAPPAAALPEQLSSTSETNPLHHSGVFRPRNDALEVYSRAVKHEQAGELDDALRLYRQAFRTDSNVDRLYHLREQRTTRTLEALALTATTAEENVENKAAVLVNAQSNSVVPKPPSSAPHPEQQVSGLLADILAGFPIPLSFEPEDERVSLVLQRLPDELLVYILSYLGAAAIERFALVSRKARVITLDATIWRSFVETIYRPPQISPNETLDDILDKHSSDYRRVYVERPRVRLDGVYIAVCHYIRHGLSENAWVNISHLITYHRYLRFYPNGQVISLLANEEHEPQHVITMLRPTLRMKGFYIGTWKLSGLTVQVSNLVDPSNPTARYSFRMTLTLRSRPLGRWNKLEFLEYESINLEDGEATALGLKNERPFWFSKVRSYSSRIE</sequence>
<evidence type="ECO:0000256" key="1">
    <source>
        <dbReference type="ARBA" id="ARBA00004496"/>
    </source>
</evidence>
<evidence type="ECO:0000313" key="10">
    <source>
        <dbReference type="Proteomes" id="UP000759537"/>
    </source>
</evidence>
<keyword evidence="4" id="KW-0963">Cytoplasm</keyword>
<dbReference type="SUPFAM" id="SSF116846">
    <property type="entry name" value="MIT domain"/>
    <property type="match status" value="1"/>
</dbReference>
<dbReference type="Pfam" id="PF12937">
    <property type="entry name" value="F-box-like"/>
    <property type="match status" value="1"/>
</dbReference>
<dbReference type="SUPFAM" id="SSF81383">
    <property type="entry name" value="F-box domain"/>
    <property type="match status" value="1"/>
</dbReference>
<evidence type="ECO:0000313" key="9">
    <source>
        <dbReference type="EMBL" id="KAF8479810.1"/>
    </source>
</evidence>
<comment type="caution">
    <text evidence="9">The sequence shown here is derived from an EMBL/GenBank/DDBJ whole genome shotgun (WGS) entry which is preliminary data.</text>
</comment>
<comment type="subcellular location">
    <subcellularLocation>
        <location evidence="1">Cytoplasm</location>
    </subcellularLocation>
</comment>
<organism evidence="9 10">
    <name type="scientific">Russula ochroleuca</name>
    <dbReference type="NCBI Taxonomy" id="152965"/>
    <lineage>
        <taxon>Eukaryota</taxon>
        <taxon>Fungi</taxon>
        <taxon>Dikarya</taxon>
        <taxon>Basidiomycota</taxon>
        <taxon>Agaricomycotina</taxon>
        <taxon>Agaricomycetes</taxon>
        <taxon>Russulales</taxon>
        <taxon>Russulaceae</taxon>
        <taxon>Russula</taxon>
    </lineage>
</organism>
<dbReference type="GO" id="GO:0005737">
    <property type="term" value="C:cytoplasm"/>
    <property type="evidence" value="ECO:0007669"/>
    <property type="project" value="UniProtKB-SubCell"/>
</dbReference>
<dbReference type="Proteomes" id="UP000759537">
    <property type="component" value="Unassembled WGS sequence"/>
</dbReference>
<dbReference type="EMBL" id="WHVB01000009">
    <property type="protein sequence ID" value="KAF8479810.1"/>
    <property type="molecule type" value="Genomic_DNA"/>
</dbReference>